<dbReference type="InterPro" id="IPR016164">
    <property type="entry name" value="FAD-linked_Oxase-like_C"/>
</dbReference>
<reference evidence="7 8" key="1">
    <citation type="submission" date="2018-03" db="EMBL/GenBank/DDBJ databases">
        <title>Aquarubrobacter algicola gen. nov., sp. nov., a novel actinobacterium isolated from shallow eutrophic lake during the end of cyanobacterial harmful algal blooms.</title>
        <authorList>
            <person name="Chun S.J."/>
        </authorList>
    </citation>
    <scope>NUCLEOTIDE SEQUENCE [LARGE SCALE GENOMIC DNA]</scope>
    <source>
        <strain evidence="7 8">Seoho-28</strain>
    </source>
</reference>
<dbReference type="PROSITE" id="PS51387">
    <property type="entry name" value="FAD_PCMH"/>
    <property type="match status" value="1"/>
</dbReference>
<dbReference type="Proteomes" id="UP000240739">
    <property type="component" value="Unassembled WGS sequence"/>
</dbReference>
<keyword evidence="5" id="KW-0560">Oxidoreductase</keyword>
<dbReference type="Gene3D" id="3.30.70.2740">
    <property type="match status" value="1"/>
</dbReference>
<dbReference type="InterPro" id="IPR036318">
    <property type="entry name" value="FAD-bd_PCMH-like_sf"/>
</dbReference>
<evidence type="ECO:0000256" key="1">
    <source>
        <dbReference type="ARBA" id="ARBA00001974"/>
    </source>
</evidence>
<proteinExistence type="inferred from homology"/>
<keyword evidence="4" id="KW-0274">FAD</keyword>
<dbReference type="PANTHER" id="PTHR42934:SF2">
    <property type="entry name" value="GLYCOLATE OXIDASE SUBUNIT GLCD"/>
    <property type="match status" value="1"/>
</dbReference>
<comment type="caution">
    <text evidence="7">The sequence shown here is derived from an EMBL/GenBank/DDBJ whole genome shotgun (WGS) entry which is preliminary data.</text>
</comment>
<dbReference type="InterPro" id="IPR004113">
    <property type="entry name" value="FAD-bd_oxidored_4_C"/>
</dbReference>
<dbReference type="Pfam" id="PF01565">
    <property type="entry name" value="FAD_binding_4"/>
    <property type="match status" value="1"/>
</dbReference>
<dbReference type="AlphaFoldDB" id="A0A2T4UJM7"/>
<evidence type="ECO:0000256" key="2">
    <source>
        <dbReference type="ARBA" id="ARBA00008000"/>
    </source>
</evidence>
<dbReference type="GO" id="GO:0071949">
    <property type="term" value="F:FAD binding"/>
    <property type="evidence" value="ECO:0007669"/>
    <property type="project" value="InterPro"/>
</dbReference>
<dbReference type="Gene3D" id="3.30.465.10">
    <property type="match status" value="1"/>
</dbReference>
<dbReference type="FunFam" id="3.30.70.2740:FF:000001">
    <property type="entry name" value="D-lactate dehydrogenase mitochondrial"/>
    <property type="match status" value="1"/>
</dbReference>
<dbReference type="Gene3D" id="1.10.45.10">
    <property type="entry name" value="Vanillyl-alcohol Oxidase, Chain A, domain 4"/>
    <property type="match status" value="1"/>
</dbReference>
<dbReference type="InterPro" id="IPR051914">
    <property type="entry name" value="FAD-linked_OxidoTrans_Type4"/>
</dbReference>
<evidence type="ECO:0000313" key="7">
    <source>
        <dbReference type="EMBL" id="PTL59446.1"/>
    </source>
</evidence>
<comment type="similarity">
    <text evidence="2">Belongs to the FAD-binding oxidoreductase/transferase type 4 family.</text>
</comment>
<evidence type="ECO:0000313" key="8">
    <source>
        <dbReference type="Proteomes" id="UP000240739"/>
    </source>
</evidence>
<dbReference type="SUPFAM" id="SSF55103">
    <property type="entry name" value="FAD-linked oxidases, C-terminal domain"/>
    <property type="match status" value="1"/>
</dbReference>
<evidence type="ECO:0000256" key="3">
    <source>
        <dbReference type="ARBA" id="ARBA00022630"/>
    </source>
</evidence>
<evidence type="ECO:0000256" key="4">
    <source>
        <dbReference type="ARBA" id="ARBA00022827"/>
    </source>
</evidence>
<comment type="cofactor">
    <cofactor evidence="1">
        <name>FAD</name>
        <dbReference type="ChEBI" id="CHEBI:57692"/>
    </cofactor>
</comment>
<organism evidence="7 8">
    <name type="scientific">Paraconexibacter algicola</name>
    <dbReference type="NCBI Taxonomy" id="2133960"/>
    <lineage>
        <taxon>Bacteria</taxon>
        <taxon>Bacillati</taxon>
        <taxon>Actinomycetota</taxon>
        <taxon>Thermoleophilia</taxon>
        <taxon>Solirubrobacterales</taxon>
        <taxon>Paraconexibacteraceae</taxon>
        <taxon>Paraconexibacter</taxon>
    </lineage>
</organism>
<dbReference type="InterPro" id="IPR006094">
    <property type="entry name" value="Oxid_FAD_bind_N"/>
</dbReference>
<dbReference type="PANTHER" id="PTHR42934">
    <property type="entry name" value="GLYCOLATE OXIDASE SUBUNIT GLCD"/>
    <property type="match status" value="1"/>
</dbReference>
<keyword evidence="8" id="KW-1185">Reference proteome</keyword>
<dbReference type="SUPFAM" id="SSF56176">
    <property type="entry name" value="FAD-binding/transporter-associated domain-like"/>
    <property type="match status" value="1"/>
</dbReference>
<evidence type="ECO:0000259" key="6">
    <source>
        <dbReference type="PROSITE" id="PS51387"/>
    </source>
</evidence>
<dbReference type="InterPro" id="IPR016171">
    <property type="entry name" value="Vanillyl_alc_oxidase_C-sub2"/>
</dbReference>
<dbReference type="GO" id="GO:0016491">
    <property type="term" value="F:oxidoreductase activity"/>
    <property type="evidence" value="ECO:0007669"/>
    <property type="project" value="UniProtKB-KW"/>
</dbReference>
<dbReference type="Pfam" id="PF02913">
    <property type="entry name" value="FAD-oxidase_C"/>
    <property type="match status" value="1"/>
</dbReference>
<dbReference type="InterPro" id="IPR016166">
    <property type="entry name" value="FAD-bd_PCMH"/>
</dbReference>
<accession>A0A2T4UJM7</accession>
<dbReference type="InterPro" id="IPR016169">
    <property type="entry name" value="FAD-bd_PCMH_sub2"/>
</dbReference>
<evidence type="ECO:0000256" key="5">
    <source>
        <dbReference type="ARBA" id="ARBA00023002"/>
    </source>
</evidence>
<keyword evidence="3" id="KW-0285">Flavoprotein</keyword>
<gene>
    <name evidence="7" type="ORF">C7Y72_07165</name>
</gene>
<dbReference type="EMBL" id="PYYB01000001">
    <property type="protein sequence ID" value="PTL59446.1"/>
    <property type="molecule type" value="Genomic_DNA"/>
</dbReference>
<feature type="domain" description="FAD-binding PCMH-type" evidence="6">
    <location>
        <begin position="59"/>
        <end position="239"/>
    </location>
</feature>
<name>A0A2T4UJM7_9ACTN</name>
<sequence>MIGRMRFAAWWMVSPSGIALSPGYGCGVLADLRALVGDDHVVASPDPALLADASAYAGVTGSAAALVRPGSAQEVAAVVSWCAQRGVPVVPRGGGTGFSGGCVPQDPASVVVAVDRLDAVRSLDVLQWRAHVEAGVTTARLARLARENGLRFPVDPGAAEQSHIGGNIATNAGGPHCFKHGVTRAWVLGVEAVLGNGELVTVGGPTRKDVAGYDLAGLLCGSEGTLGIITAAWMRLIPAPPVEIAIAAVLPDARAGQEALDAVLGSGVVPAVVEFLDAGAVAAAAGSFPGGALSPDAGFVLIVEVDTSPQDADEVVAALRSAGATVSQPSPGALWRWRDGVSIAVAAVHGGKLSEDIAVPVERLAEAVERTVEIGARHGLQACSWGHAGDGNLHSTFLLDPADAAQRARADDAAADLFAMALELGGTVSGEHGLGLLKNGWLSKQWSPAAVAAADAVRRALDPAGIMNPATKRP</sequence>
<protein>
    <recommendedName>
        <fullName evidence="6">FAD-binding PCMH-type domain-containing protein</fullName>
    </recommendedName>
</protein>